<accession>A0A7D4TQ76</accession>
<evidence type="ECO:0000313" key="3">
    <source>
        <dbReference type="EMBL" id="QKJ31154.1"/>
    </source>
</evidence>
<dbReference type="RefSeq" id="WP_173415820.1">
    <property type="nucleotide sequence ID" value="NZ_CP054139.1"/>
</dbReference>
<dbReference type="KEGG" id="mmab:HQ865_15785"/>
<evidence type="ECO:0000256" key="1">
    <source>
        <dbReference type="ARBA" id="ARBA00022737"/>
    </source>
</evidence>
<keyword evidence="2" id="KW-0802">TPR repeat</keyword>
<keyword evidence="1" id="KW-0677">Repeat</keyword>
<dbReference type="InterPro" id="IPR051012">
    <property type="entry name" value="CellSynth/LPSAsmb/PSIAsmb"/>
</dbReference>
<dbReference type="Gene3D" id="1.25.40.10">
    <property type="entry name" value="Tetratricopeptide repeat domain"/>
    <property type="match status" value="3"/>
</dbReference>
<dbReference type="PANTHER" id="PTHR45586:SF1">
    <property type="entry name" value="LIPOPOLYSACCHARIDE ASSEMBLY PROTEIN B"/>
    <property type="match status" value="1"/>
</dbReference>
<dbReference type="Pfam" id="PF14559">
    <property type="entry name" value="TPR_19"/>
    <property type="match status" value="1"/>
</dbReference>
<organism evidence="3 4">
    <name type="scientific">Mucilaginibacter mali</name>
    <dbReference type="NCBI Taxonomy" id="2740462"/>
    <lineage>
        <taxon>Bacteria</taxon>
        <taxon>Pseudomonadati</taxon>
        <taxon>Bacteroidota</taxon>
        <taxon>Sphingobacteriia</taxon>
        <taxon>Sphingobacteriales</taxon>
        <taxon>Sphingobacteriaceae</taxon>
        <taxon>Mucilaginibacter</taxon>
    </lineage>
</organism>
<dbReference type="AlphaFoldDB" id="A0A7D4TQ76"/>
<keyword evidence="4" id="KW-1185">Reference proteome</keyword>
<dbReference type="SUPFAM" id="SSF48452">
    <property type="entry name" value="TPR-like"/>
    <property type="match status" value="3"/>
</dbReference>
<evidence type="ECO:0000313" key="4">
    <source>
        <dbReference type="Proteomes" id="UP000505355"/>
    </source>
</evidence>
<sequence>MILLLLGFSTVFAQNTDLQLAQQFSANGEEQKALEIYQRLYKQDNDAYYTGYLNSLLALKKTDEAESITKKMMKKHPADFQYAIALGKVYREQGHPEKAEKVYDDLLKNLPTDYNSIVQLATQFYQSENSDVAVRIFQQGRKTLHNDQAFTLELISLYRFKHQKAPLINEYLNFLPLNPGYINSAENTMAGVFENNADYDMLKTELLKRIQAAPQQVIFADLLTWQYLQIKDYEQALNQAIALSRRRNDDGSSIFELCQTLVSNEAYDEAIRGYEYIIAKSAKDQQIYVAAKVELINTKNLKVTSGKYTQADLEGLEKDYFELLTEFGRNNGTAFAMQKLARLQAFKMHKLPEAQKLLEEMIKLPNLNTSMLAACKLDLGDVYVMSNQPWEATLIYSQVEKSNADVATVQDAKLRNAKLAYYTGDFAWAKGQLDVLKAATTQLIANDALNLSLLIKDNIEEDSTGAALKIYARADLWIFKEQPDKALMALDSIDKKFPNNELADDILMAKARIHIQQNDYSGAAPLLQKIVDEHKTELWADDAVFMLGDIYENHLNDKEKAKTFYQKIITDYPGSLFINDARKRFRILRGDKMNGQL</sequence>
<reference evidence="3 4" key="1">
    <citation type="submission" date="2020-05" db="EMBL/GenBank/DDBJ databases">
        <title>Mucilaginibacter mali sp. nov.</title>
        <authorList>
            <person name="Kim H.S."/>
            <person name="Lee K.C."/>
            <person name="Suh M.K."/>
            <person name="Kim J.-S."/>
            <person name="Han K.-I."/>
            <person name="Eom M.K."/>
            <person name="Shin Y.K."/>
            <person name="Lee J.-S."/>
        </authorList>
    </citation>
    <scope>NUCLEOTIDE SEQUENCE [LARGE SCALE GENOMIC DNA]</scope>
    <source>
        <strain evidence="3 4">G2-14</strain>
    </source>
</reference>
<dbReference type="InterPro" id="IPR019734">
    <property type="entry name" value="TPR_rpt"/>
</dbReference>
<dbReference type="PANTHER" id="PTHR45586">
    <property type="entry name" value="TPR REPEAT-CONTAINING PROTEIN PA4667"/>
    <property type="match status" value="1"/>
</dbReference>
<evidence type="ECO:0000256" key="2">
    <source>
        <dbReference type="ARBA" id="ARBA00022803"/>
    </source>
</evidence>
<dbReference type="InterPro" id="IPR011990">
    <property type="entry name" value="TPR-like_helical_dom_sf"/>
</dbReference>
<dbReference type="Pfam" id="PF13174">
    <property type="entry name" value="TPR_6"/>
    <property type="match status" value="1"/>
</dbReference>
<gene>
    <name evidence="3" type="ORF">HQ865_15785</name>
</gene>
<dbReference type="EMBL" id="CP054139">
    <property type="protein sequence ID" value="QKJ31154.1"/>
    <property type="molecule type" value="Genomic_DNA"/>
</dbReference>
<name>A0A7D4TQ76_9SPHI</name>
<protein>
    <submittedName>
        <fullName evidence="3">Tetratricopeptide repeat protein</fullName>
    </submittedName>
</protein>
<dbReference type="Proteomes" id="UP000505355">
    <property type="component" value="Chromosome"/>
</dbReference>
<proteinExistence type="predicted"/>